<dbReference type="EMBL" id="CAMPGE010005341">
    <property type="protein sequence ID" value="CAI2364191.1"/>
    <property type="molecule type" value="Genomic_DNA"/>
</dbReference>
<keyword evidence="2" id="KW-0677">Repeat</keyword>
<evidence type="ECO:0000256" key="4">
    <source>
        <dbReference type="SAM" id="MobiDB-lite"/>
    </source>
</evidence>
<feature type="domain" description="EF-hand" evidence="5">
    <location>
        <begin position="494"/>
        <end position="529"/>
    </location>
</feature>
<dbReference type="PROSITE" id="PS50222">
    <property type="entry name" value="EF_HAND_2"/>
    <property type="match status" value="3"/>
</dbReference>
<gene>
    <name evidence="6" type="ORF">ECRASSUSDP1_LOCUS5534</name>
</gene>
<dbReference type="AlphaFoldDB" id="A0AAD1U8R9"/>
<dbReference type="InterPro" id="IPR051581">
    <property type="entry name" value="Ca-bind"/>
</dbReference>
<evidence type="ECO:0000256" key="3">
    <source>
        <dbReference type="ARBA" id="ARBA00022837"/>
    </source>
</evidence>
<evidence type="ECO:0000256" key="2">
    <source>
        <dbReference type="ARBA" id="ARBA00022737"/>
    </source>
</evidence>
<organism evidence="6 7">
    <name type="scientific">Euplotes crassus</name>
    <dbReference type="NCBI Taxonomy" id="5936"/>
    <lineage>
        <taxon>Eukaryota</taxon>
        <taxon>Sar</taxon>
        <taxon>Alveolata</taxon>
        <taxon>Ciliophora</taxon>
        <taxon>Intramacronucleata</taxon>
        <taxon>Spirotrichea</taxon>
        <taxon>Hypotrichia</taxon>
        <taxon>Euplotida</taxon>
        <taxon>Euplotidae</taxon>
        <taxon>Moneuplotes</taxon>
    </lineage>
</organism>
<evidence type="ECO:0000259" key="5">
    <source>
        <dbReference type="PROSITE" id="PS50222"/>
    </source>
</evidence>
<dbReference type="InterPro" id="IPR018247">
    <property type="entry name" value="EF_Hand_1_Ca_BS"/>
</dbReference>
<feature type="domain" description="EF-hand" evidence="5">
    <location>
        <begin position="458"/>
        <end position="493"/>
    </location>
</feature>
<proteinExistence type="predicted"/>
<dbReference type="InterPro" id="IPR025663">
    <property type="entry name" value="AKAP_28"/>
</dbReference>
<dbReference type="PROSITE" id="PS00018">
    <property type="entry name" value="EF_HAND_1"/>
    <property type="match status" value="4"/>
</dbReference>
<dbReference type="InterPro" id="IPR011992">
    <property type="entry name" value="EF-hand-dom_pair"/>
</dbReference>
<dbReference type="Pfam" id="PF14469">
    <property type="entry name" value="AKAP28"/>
    <property type="match status" value="1"/>
</dbReference>
<protein>
    <recommendedName>
        <fullName evidence="5">EF-hand domain-containing protein</fullName>
    </recommendedName>
</protein>
<dbReference type="Proteomes" id="UP001295684">
    <property type="component" value="Unassembled WGS sequence"/>
</dbReference>
<dbReference type="GO" id="GO:0005509">
    <property type="term" value="F:calcium ion binding"/>
    <property type="evidence" value="ECO:0007669"/>
    <property type="project" value="InterPro"/>
</dbReference>
<dbReference type="SMART" id="SM00054">
    <property type="entry name" value="EFh"/>
    <property type="match status" value="4"/>
</dbReference>
<dbReference type="PANTHER" id="PTHR34524">
    <property type="entry name" value="CALCYPHOSIN"/>
    <property type="match status" value="1"/>
</dbReference>
<keyword evidence="7" id="KW-1185">Reference proteome</keyword>
<accession>A0AAD1U8R9</accession>
<dbReference type="SUPFAM" id="SSF47473">
    <property type="entry name" value="EF-hand"/>
    <property type="match status" value="2"/>
</dbReference>
<sequence>MNAEEGKKIVKSIVDDWSQIYINQVFYIKSFNNVHNYYVEFSRPHKIKPIPESTVKIYFYVIDTTDEEDNDPEKPYKVEFNFESESLRHTLDKTMRKNMFEKWIDRVLEKKSKIKELLHLGTEFEYTRIIDETGKSVNPFIPKFDITKINDFKEEIKESQKVRVDSPRFIRTLTKALYEVFHKADVDQSGSLTYKEFKDAFRNLSYGLNDNDIYTLISLADENDDGLISWEEFVPIGVEGIKTFYARNQILQKSAETIKEINAEAMEAVYYPEIKKAWEILEKEFKKQDIHDKGTVTIFQLKKVLKRSNLVTPKEINALVRNCDVDAYEYSLNFKKDLFSVRFELAKSQILESNMDHVQKSIVEDCKMIDTAKRGKVHINQMNEVLRNSKFVVLSPFQIHMVLGQAELDEDRLVNYQNFSIKVKEAIDSVYSLDALSDLADMIASEKVKPDEVEQTYISNLELFKLFKQYDLNMNGFLELDEYIECLQSQDLSLSKEEVITMSLMADTNGDGKIDYEEFMKHFRDVLDLTRFQKLLNTKESEHQSFKREQTLAKQKAEEEAKRREDDLAI</sequence>
<keyword evidence="3" id="KW-0106">Calcium</keyword>
<feature type="domain" description="EF-hand" evidence="5">
    <location>
        <begin position="172"/>
        <end position="207"/>
    </location>
</feature>
<reference evidence="6" key="1">
    <citation type="submission" date="2023-07" db="EMBL/GenBank/DDBJ databases">
        <authorList>
            <consortium name="AG Swart"/>
            <person name="Singh M."/>
            <person name="Singh A."/>
            <person name="Seah K."/>
            <person name="Emmerich C."/>
        </authorList>
    </citation>
    <scope>NUCLEOTIDE SEQUENCE</scope>
    <source>
        <strain evidence="6">DP1</strain>
    </source>
</reference>
<dbReference type="InterPro" id="IPR002048">
    <property type="entry name" value="EF_hand_dom"/>
</dbReference>
<dbReference type="Gene3D" id="1.10.238.10">
    <property type="entry name" value="EF-hand"/>
    <property type="match status" value="4"/>
</dbReference>
<dbReference type="PANTHER" id="PTHR34524:SF6">
    <property type="entry name" value="CALCYPHOSINE LIKE"/>
    <property type="match status" value="1"/>
</dbReference>
<name>A0AAD1U8R9_EUPCR</name>
<dbReference type="Pfam" id="PF13499">
    <property type="entry name" value="EF-hand_7"/>
    <property type="match status" value="2"/>
</dbReference>
<evidence type="ECO:0000313" key="6">
    <source>
        <dbReference type="EMBL" id="CAI2364191.1"/>
    </source>
</evidence>
<comment type="caution">
    <text evidence="6">The sequence shown here is derived from an EMBL/GenBank/DDBJ whole genome shotgun (WGS) entry which is preliminary data.</text>
</comment>
<evidence type="ECO:0000256" key="1">
    <source>
        <dbReference type="ARBA" id="ARBA00022723"/>
    </source>
</evidence>
<dbReference type="CDD" id="cd00051">
    <property type="entry name" value="EFh"/>
    <property type="match status" value="1"/>
</dbReference>
<keyword evidence="1" id="KW-0479">Metal-binding</keyword>
<evidence type="ECO:0000313" key="7">
    <source>
        <dbReference type="Proteomes" id="UP001295684"/>
    </source>
</evidence>
<feature type="region of interest" description="Disordered" evidence="4">
    <location>
        <begin position="546"/>
        <end position="570"/>
    </location>
</feature>